<dbReference type="EMBL" id="AYKW01000022">
    <property type="protein sequence ID" value="PIL29457.1"/>
    <property type="molecule type" value="Genomic_DNA"/>
</dbReference>
<proteinExistence type="predicted"/>
<organism evidence="6 7">
    <name type="scientific">Ganoderma sinense ZZ0214-1</name>
    <dbReference type="NCBI Taxonomy" id="1077348"/>
    <lineage>
        <taxon>Eukaryota</taxon>
        <taxon>Fungi</taxon>
        <taxon>Dikarya</taxon>
        <taxon>Basidiomycota</taxon>
        <taxon>Agaricomycotina</taxon>
        <taxon>Agaricomycetes</taxon>
        <taxon>Polyporales</taxon>
        <taxon>Polyporaceae</taxon>
        <taxon>Ganoderma</taxon>
    </lineage>
</organism>
<comment type="subcellular location">
    <subcellularLocation>
        <location evidence="1">Membrane</location>
    </subcellularLocation>
</comment>
<dbReference type="GO" id="GO:0034993">
    <property type="term" value="C:meiotic nuclear membrane microtubule tethering complex"/>
    <property type="evidence" value="ECO:0007669"/>
    <property type="project" value="TreeGrafter"/>
</dbReference>
<accession>A0A2G8S6V2</accession>
<dbReference type="PROSITE" id="PS51469">
    <property type="entry name" value="SUN"/>
    <property type="match status" value="1"/>
</dbReference>
<evidence type="ECO:0000313" key="6">
    <source>
        <dbReference type="EMBL" id="PIL29457.1"/>
    </source>
</evidence>
<dbReference type="Gene3D" id="2.60.120.260">
    <property type="entry name" value="Galactose-binding domain-like"/>
    <property type="match status" value="1"/>
</dbReference>
<comment type="caution">
    <text evidence="6">The sequence shown here is derived from an EMBL/GenBank/DDBJ whole genome shotgun (WGS) entry which is preliminary data.</text>
</comment>
<keyword evidence="4" id="KW-0472">Membrane</keyword>
<reference evidence="6 7" key="1">
    <citation type="journal article" date="2015" name="Sci. Rep.">
        <title>Chromosome-level genome map provides insights into diverse defense mechanisms in the medicinal fungus Ganoderma sinense.</title>
        <authorList>
            <person name="Zhu Y."/>
            <person name="Xu J."/>
            <person name="Sun C."/>
            <person name="Zhou S."/>
            <person name="Xu H."/>
            <person name="Nelson D.R."/>
            <person name="Qian J."/>
            <person name="Song J."/>
            <person name="Luo H."/>
            <person name="Xiang L."/>
            <person name="Li Y."/>
            <person name="Xu Z."/>
            <person name="Ji A."/>
            <person name="Wang L."/>
            <person name="Lu S."/>
            <person name="Hayward A."/>
            <person name="Sun W."/>
            <person name="Li X."/>
            <person name="Schwartz D.C."/>
            <person name="Wang Y."/>
            <person name="Chen S."/>
        </authorList>
    </citation>
    <scope>NUCLEOTIDE SEQUENCE [LARGE SCALE GENOMIC DNA]</scope>
    <source>
        <strain evidence="6 7">ZZ0214-1</strain>
    </source>
</reference>
<evidence type="ECO:0000313" key="7">
    <source>
        <dbReference type="Proteomes" id="UP000230002"/>
    </source>
</evidence>
<dbReference type="PANTHER" id="PTHR12911:SF8">
    <property type="entry name" value="KLAROID PROTEIN-RELATED"/>
    <property type="match status" value="1"/>
</dbReference>
<evidence type="ECO:0000259" key="5">
    <source>
        <dbReference type="PROSITE" id="PS51469"/>
    </source>
</evidence>
<dbReference type="Pfam" id="PF07738">
    <property type="entry name" value="Sad1_UNC"/>
    <property type="match status" value="1"/>
</dbReference>
<keyword evidence="7" id="KW-1185">Reference proteome</keyword>
<evidence type="ECO:0000256" key="4">
    <source>
        <dbReference type="ARBA" id="ARBA00023136"/>
    </source>
</evidence>
<keyword evidence="3" id="KW-1133">Transmembrane helix</keyword>
<dbReference type="Proteomes" id="UP000230002">
    <property type="component" value="Unassembled WGS sequence"/>
</dbReference>
<evidence type="ECO:0000256" key="2">
    <source>
        <dbReference type="ARBA" id="ARBA00022692"/>
    </source>
</evidence>
<dbReference type="OrthoDB" id="342281at2759"/>
<evidence type="ECO:0000256" key="1">
    <source>
        <dbReference type="ARBA" id="ARBA00004370"/>
    </source>
</evidence>
<dbReference type="InterPro" id="IPR012919">
    <property type="entry name" value="SUN_dom"/>
</dbReference>
<dbReference type="PANTHER" id="PTHR12911">
    <property type="entry name" value="SAD1/UNC-84-LIKE PROTEIN-RELATED"/>
    <property type="match status" value="1"/>
</dbReference>
<dbReference type="InterPro" id="IPR045119">
    <property type="entry name" value="SUN1-5"/>
</dbReference>
<dbReference type="AlphaFoldDB" id="A0A2G8S6V2"/>
<evidence type="ECO:0000256" key="3">
    <source>
        <dbReference type="ARBA" id="ARBA00022989"/>
    </source>
</evidence>
<sequence>MGAQISSVPPDPFNPNRFLSADATGAQFQVGVSFATTIYPTHFTIDHAFSQDIVGSSNAPRHIVFWGIVEGVGNKGRASRVVGDLALSGVFNRTVPNLHQRENFLPLATVEYDIRGSSHVQTFAVHPSLVESNIDFGVIVLEVLDNWGGEVTQLYRVRVHGLAKM</sequence>
<dbReference type="STRING" id="1077348.A0A2G8S6V2"/>
<gene>
    <name evidence="6" type="ORF">GSI_08399</name>
</gene>
<dbReference type="GO" id="GO:0043495">
    <property type="term" value="F:protein-membrane adaptor activity"/>
    <property type="evidence" value="ECO:0007669"/>
    <property type="project" value="TreeGrafter"/>
</dbReference>
<keyword evidence="2" id="KW-0812">Transmembrane</keyword>
<protein>
    <recommendedName>
        <fullName evidence="5">SUN domain-containing protein</fullName>
    </recommendedName>
</protein>
<name>A0A2G8S6V2_9APHY</name>
<feature type="domain" description="SUN" evidence="5">
    <location>
        <begin position="1"/>
        <end position="164"/>
    </location>
</feature>